<evidence type="ECO:0000256" key="4">
    <source>
        <dbReference type="ARBA" id="ARBA00022475"/>
    </source>
</evidence>
<evidence type="ECO:0000256" key="5">
    <source>
        <dbReference type="ARBA" id="ARBA00022553"/>
    </source>
</evidence>
<evidence type="ECO:0000313" key="18">
    <source>
        <dbReference type="Proteomes" id="UP000192907"/>
    </source>
</evidence>
<dbReference type="Proteomes" id="UP000192907">
    <property type="component" value="Unassembled WGS sequence"/>
</dbReference>
<feature type="transmembrane region" description="Helical" evidence="15">
    <location>
        <begin position="12"/>
        <end position="30"/>
    </location>
</feature>
<dbReference type="OrthoDB" id="9811834at2"/>
<dbReference type="InterPro" id="IPR003594">
    <property type="entry name" value="HATPase_dom"/>
</dbReference>
<evidence type="ECO:0000256" key="2">
    <source>
        <dbReference type="ARBA" id="ARBA00004651"/>
    </source>
</evidence>
<evidence type="ECO:0000256" key="6">
    <source>
        <dbReference type="ARBA" id="ARBA00022679"/>
    </source>
</evidence>
<sequence>MKTKTNLKAITGLVFVSFLSLFITIAINIATKGRADFALLAVVADTARFSLNCTKPEESPLFLQPLHLPHSETQIDAWLFDRNGMLLAENRASSSSESIITNKRQAESYYQSAMLKPLIWNGGAWAKIDSLCNLNWTLFIHDPQNRIFKSTFYGRQRNLFVLVASSYAALIFLAWYYLRIKGNEAMLVLRKFSEGKLDVRLQIRSWEKSIELYHEFNKMASEVARLFDQVKSLEDQRSQSLRELAHDTRTPIASLISGLDTLREFSDSMEDQQKQKIYCNMQADLEYFSRLIEDLFLLSEIDSFSSDKNATQIDLWRLLEEAWNQIFRHEDHDSNLEVKLVMEKQPCKFVGSRILIQRMVINLLENAKRYGVSWVTCSARIKDRLWILEITNDSYPLALNLLESWGHKRQQRLITESGSRPHTSLGLGSAIAKRIAESHRGGATIDQIINEDTALLAKVRITVVLPLL</sequence>
<evidence type="ECO:0000256" key="11">
    <source>
        <dbReference type="ARBA" id="ARBA00022989"/>
    </source>
</evidence>
<name>A0A1Y6C5C9_9BACT</name>
<dbReference type="AlphaFoldDB" id="A0A1Y6C5C9"/>
<dbReference type="InterPro" id="IPR036890">
    <property type="entry name" value="HATPase_C_sf"/>
</dbReference>
<dbReference type="EMBL" id="FWZT01000013">
    <property type="protein sequence ID" value="SMF43948.1"/>
    <property type="molecule type" value="Genomic_DNA"/>
</dbReference>
<feature type="domain" description="Histidine kinase" evidence="16">
    <location>
        <begin position="243"/>
        <end position="468"/>
    </location>
</feature>
<evidence type="ECO:0000259" key="16">
    <source>
        <dbReference type="PROSITE" id="PS50109"/>
    </source>
</evidence>
<dbReference type="InterPro" id="IPR050398">
    <property type="entry name" value="HssS/ArlS-like"/>
</dbReference>
<gene>
    <name evidence="17" type="ORF">SAMN06296036_113114</name>
</gene>
<dbReference type="GO" id="GO:0005524">
    <property type="term" value="F:ATP binding"/>
    <property type="evidence" value="ECO:0007669"/>
    <property type="project" value="UniProtKB-KW"/>
</dbReference>
<organism evidence="17 18">
    <name type="scientific">Pseudobacteriovorax antillogorgiicola</name>
    <dbReference type="NCBI Taxonomy" id="1513793"/>
    <lineage>
        <taxon>Bacteria</taxon>
        <taxon>Pseudomonadati</taxon>
        <taxon>Bdellovibrionota</taxon>
        <taxon>Oligoflexia</taxon>
        <taxon>Oligoflexales</taxon>
        <taxon>Pseudobacteriovoracaceae</taxon>
        <taxon>Pseudobacteriovorax</taxon>
    </lineage>
</organism>
<dbReference type="PANTHER" id="PTHR45528">
    <property type="entry name" value="SENSOR HISTIDINE KINASE CPXA"/>
    <property type="match status" value="1"/>
</dbReference>
<evidence type="ECO:0000256" key="10">
    <source>
        <dbReference type="ARBA" id="ARBA00022840"/>
    </source>
</evidence>
<comment type="catalytic activity">
    <reaction evidence="1">
        <text>ATP + protein L-histidine = ADP + protein N-phospho-L-histidine.</text>
        <dbReference type="EC" id="2.7.13.3"/>
    </reaction>
</comment>
<reference evidence="18" key="1">
    <citation type="submission" date="2017-04" db="EMBL/GenBank/DDBJ databases">
        <authorList>
            <person name="Varghese N."/>
            <person name="Submissions S."/>
        </authorList>
    </citation>
    <scope>NUCLEOTIDE SEQUENCE [LARGE SCALE GENOMIC DNA]</scope>
    <source>
        <strain evidence="18">RKEM611</strain>
    </source>
</reference>
<dbReference type="SUPFAM" id="SSF47384">
    <property type="entry name" value="Homodimeric domain of signal transducing histidine kinase"/>
    <property type="match status" value="1"/>
</dbReference>
<dbReference type="Gene3D" id="1.10.287.130">
    <property type="match status" value="1"/>
</dbReference>
<keyword evidence="8" id="KW-0547">Nucleotide-binding</keyword>
<dbReference type="PANTHER" id="PTHR45528:SF1">
    <property type="entry name" value="SENSOR HISTIDINE KINASE CPXA"/>
    <property type="match status" value="1"/>
</dbReference>
<keyword evidence="7 15" id="KW-0812">Transmembrane</keyword>
<keyword evidence="6" id="KW-0808">Transferase</keyword>
<proteinExistence type="predicted"/>
<evidence type="ECO:0000256" key="13">
    <source>
        <dbReference type="ARBA" id="ARBA00023136"/>
    </source>
</evidence>
<keyword evidence="12" id="KW-0902">Two-component regulatory system</keyword>
<dbReference type="InterPro" id="IPR036097">
    <property type="entry name" value="HisK_dim/P_sf"/>
</dbReference>
<keyword evidence="9 17" id="KW-0418">Kinase</keyword>
<keyword evidence="18" id="KW-1185">Reference proteome</keyword>
<keyword evidence="13 15" id="KW-0472">Membrane</keyword>
<evidence type="ECO:0000256" key="9">
    <source>
        <dbReference type="ARBA" id="ARBA00022777"/>
    </source>
</evidence>
<dbReference type="SUPFAM" id="SSF55874">
    <property type="entry name" value="ATPase domain of HSP90 chaperone/DNA topoisomerase II/histidine kinase"/>
    <property type="match status" value="1"/>
</dbReference>
<evidence type="ECO:0000256" key="1">
    <source>
        <dbReference type="ARBA" id="ARBA00000085"/>
    </source>
</evidence>
<evidence type="ECO:0000256" key="8">
    <source>
        <dbReference type="ARBA" id="ARBA00022741"/>
    </source>
</evidence>
<evidence type="ECO:0000313" key="17">
    <source>
        <dbReference type="EMBL" id="SMF43948.1"/>
    </source>
</evidence>
<dbReference type="SMART" id="SM00388">
    <property type="entry name" value="HisKA"/>
    <property type="match status" value="1"/>
</dbReference>
<dbReference type="Gene3D" id="3.30.565.10">
    <property type="entry name" value="Histidine kinase-like ATPase, C-terminal domain"/>
    <property type="match status" value="1"/>
</dbReference>
<dbReference type="GO" id="GO:0000155">
    <property type="term" value="F:phosphorelay sensor kinase activity"/>
    <property type="evidence" value="ECO:0007669"/>
    <property type="project" value="InterPro"/>
</dbReference>
<dbReference type="InterPro" id="IPR005467">
    <property type="entry name" value="His_kinase_dom"/>
</dbReference>
<evidence type="ECO:0000256" key="7">
    <source>
        <dbReference type="ARBA" id="ARBA00022692"/>
    </source>
</evidence>
<dbReference type="Pfam" id="PF00512">
    <property type="entry name" value="HisKA"/>
    <property type="match status" value="1"/>
</dbReference>
<dbReference type="InterPro" id="IPR003661">
    <property type="entry name" value="HisK_dim/P_dom"/>
</dbReference>
<dbReference type="PROSITE" id="PS50109">
    <property type="entry name" value="HIS_KIN"/>
    <property type="match status" value="1"/>
</dbReference>
<dbReference type="CDD" id="cd00082">
    <property type="entry name" value="HisKA"/>
    <property type="match status" value="1"/>
</dbReference>
<evidence type="ECO:0000256" key="14">
    <source>
        <dbReference type="SAM" id="Coils"/>
    </source>
</evidence>
<keyword evidence="10" id="KW-0067">ATP-binding</keyword>
<protein>
    <recommendedName>
        <fullName evidence="3">histidine kinase</fullName>
        <ecNumber evidence="3">2.7.13.3</ecNumber>
    </recommendedName>
</protein>
<dbReference type="GO" id="GO:0005886">
    <property type="term" value="C:plasma membrane"/>
    <property type="evidence" value="ECO:0007669"/>
    <property type="project" value="UniProtKB-SubCell"/>
</dbReference>
<dbReference type="STRING" id="1513793.SAMN06296036_113114"/>
<feature type="transmembrane region" description="Helical" evidence="15">
    <location>
        <begin position="159"/>
        <end position="178"/>
    </location>
</feature>
<dbReference type="SMART" id="SM00387">
    <property type="entry name" value="HATPase_c"/>
    <property type="match status" value="1"/>
</dbReference>
<accession>A0A1Y6C5C9</accession>
<evidence type="ECO:0000256" key="3">
    <source>
        <dbReference type="ARBA" id="ARBA00012438"/>
    </source>
</evidence>
<keyword evidence="11 15" id="KW-1133">Transmembrane helix</keyword>
<evidence type="ECO:0000256" key="15">
    <source>
        <dbReference type="SAM" id="Phobius"/>
    </source>
</evidence>
<keyword evidence="4" id="KW-1003">Cell membrane</keyword>
<keyword evidence="5" id="KW-0597">Phosphoprotein</keyword>
<dbReference type="RefSeq" id="WP_132321177.1">
    <property type="nucleotide sequence ID" value="NZ_FWZT01000013.1"/>
</dbReference>
<dbReference type="EC" id="2.7.13.3" evidence="3"/>
<comment type="subcellular location">
    <subcellularLocation>
        <location evidence="2">Cell membrane</location>
        <topology evidence="2">Multi-pass membrane protein</topology>
    </subcellularLocation>
</comment>
<feature type="coiled-coil region" evidence="14">
    <location>
        <begin position="216"/>
        <end position="243"/>
    </location>
</feature>
<keyword evidence="14" id="KW-0175">Coiled coil</keyword>
<evidence type="ECO:0000256" key="12">
    <source>
        <dbReference type="ARBA" id="ARBA00023012"/>
    </source>
</evidence>